<feature type="domain" description="Flagellar basal-body/hook protein C-terminal" evidence="9">
    <location>
        <begin position="1420"/>
        <end position="1457"/>
    </location>
</feature>
<protein>
    <recommendedName>
        <fullName evidence="4">Flagellar hook-associated protein 1</fullName>
    </recommendedName>
</protein>
<evidence type="ECO:0000259" key="8">
    <source>
        <dbReference type="Pfam" id="PF00460"/>
    </source>
</evidence>
<dbReference type="Pfam" id="PF06429">
    <property type="entry name" value="Flg_bbr_C"/>
    <property type="match status" value="1"/>
</dbReference>
<feature type="coiled-coil region" evidence="7">
    <location>
        <begin position="166"/>
        <end position="193"/>
    </location>
</feature>
<evidence type="ECO:0000256" key="5">
    <source>
        <dbReference type="ARBA" id="ARBA00022525"/>
    </source>
</evidence>
<evidence type="ECO:0000256" key="3">
    <source>
        <dbReference type="ARBA" id="ARBA00009677"/>
    </source>
</evidence>
<proteinExistence type="inferred from homology"/>
<feature type="domain" description="Flagellar hook-associated protein FlgK helical" evidence="10">
    <location>
        <begin position="98"/>
        <end position="289"/>
    </location>
</feature>
<dbReference type="SUPFAM" id="SSF64518">
    <property type="entry name" value="Phase 1 flagellin"/>
    <property type="match status" value="1"/>
</dbReference>
<dbReference type="EMBL" id="DRMH01000129">
    <property type="protein sequence ID" value="HFC98629.1"/>
    <property type="molecule type" value="Genomic_DNA"/>
</dbReference>
<evidence type="ECO:0000259" key="10">
    <source>
        <dbReference type="Pfam" id="PF22638"/>
    </source>
</evidence>
<dbReference type="InterPro" id="IPR001444">
    <property type="entry name" value="Flag_bb_rod_N"/>
</dbReference>
<keyword evidence="11" id="KW-0966">Cell projection</keyword>
<comment type="similarity">
    <text evidence="3">Belongs to the flagella basal body rod proteins family.</text>
</comment>
<dbReference type="PRINTS" id="PR01005">
    <property type="entry name" value="FLGHOOKAP1"/>
</dbReference>
<name>A0A7C3CQR0_9BACT</name>
<evidence type="ECO:0000256" key="1">
    <source>
        <dbReference type="ARBA" id="ARBA00004365"/>
    </source>
</evidence>
<organism evidence="11">
    <name type="scientific">Thermosulfurimonas dismutans</name>
    <dbReference type="NCBI Taxonomy" id="999894"/>
    <lineage>
        <taxon>Bacteria</taxon>
        <taxon>Pseudomonadati</taxon>
        <taxon>Thermodesulfobacteriota</taxon>
        <taxon>Thermodesulfobacteria</taxon>
        <taxon>Thermodesulfobacteriales</taxon>
        <taxon>Thermodesulfobacteriaceae</taxon>
        <taxon>Thermosulfurimonas</taxon>
    </lineage>
</organism>
<sequence length="1461" mass="160506">MAGISSALNIAKNALLAFQTEVHVTSHNVANVDTEGYSRQKVVLTPYPPSPSPVGPIGSGVKVDQIKRYFDAFLEANLNLKRSDLGLFSAEETGMRLVEGIFNEAGDQGLSKLLNDFFSAWQTLSNRPEGVPERRLLVEKGKLLAENLRDKFQSLRELENNIGLKLKEVVERINDLAAHIAELNNQITAAETGGHQANDLRDQRDHLIAQLAKLAPIRYFETKDGAYNVILGRGFNLVDVDRSWQLEISGTEVYWVGHQGEKARLTGEEVAGGELGGWLRIVEQISDQWNHEYVASTRSVLREDGTPVTEDTFLAELGLVSGDKFLFQGTDHFGNAVSGTYTVSDPGRETVRDLLDAIEKAFGFSVTAEIRDGQLIVRDAYRGPGKLTFAFTQSKLDFGRFDDPNLNYRVKELNLAGKLALFAEELIRTVNRIHSSGAGLEFFSGELEGLYQTSGYLKNLPFFRDLQRDGSFFLWVRDSQGHITPVRVKFSLPADATLEEVATQINDALRGAGFTPEKSVQALVRDGRLVFQAQEGWSFAFSNDTSGLLASTGINTFFGGVDAASIEVNPLLSVHPEYVAAARLDREAWRSEVPLAGIYRSRLPVENPDSVVFNDHPHRLYVRFFDARGNQILHETENGFKVRELSVDIEPGDSLTEILNKLDALEGLRAYLDNEGHIVLELDPNSSKDYAYFELGAEDPPPADSFLAYLRDQGVWVPEYVPARGRKQSTLWFDDPSSVNLNEGSEVTLTLVFYDAEGRETGRTSLTVDGSTSLSDLVAKLNALPEIRAGFTEGDHGLVYLALDQAPEGSVSFEMSVTGGDGDGKLDLSSGKELDFSSLTDRQIFSGLEPWVKPSQYTANLEGISPEDLSFSGNLTVRFFDTEGNELASKSLATYGTPDVLLSDHNGNGRIDLEDLVQDLDGLQGIKAYLDNGELVIALDQDAPAGVAYFAIEGNDPLRSWGSLRLVNTGGTSDTSDDRYYHLYFHLGDLENWLYDEWGNPIDADPENDTVDPFRVELGTDQGAVQILKKYNAEENARFGLSAELDSQGRLVLKLSGLYDTRSFILTEGFAREAFSRLVSANRFQASENRWYFLTDSPVSDEALFFSAPDDSSTSPGDLQFLTLSYQDVDQNKVGEEHIFVRRSDASFTSADSFTLTDSSATVEITFYDALGNALGSPVNLTLASGTTLGSAAAALDGLQGIHAEFTDDGHLLLSLRDTEFSDSDPRRGASFFTVSVNDGGGDNKLTFSDGATTSSITFNGAVRFQDYRQEIEALDADRDGTPDLVTSIDPSGRFSVQINDPDLDGDGAADWVRFTLESSLTREEGNLGVYLSRRLYFPREGKGILRELGGFDLEPGDNRNALRLSGLSDEPREDLGQASLPDYYASVVAEVGVAGKRVSEAKSFTEDLLKQLQLLRDSISAVSLDEEMANLMKYQQAFAAAAKVLTASDEMLMTLIEAKR</sequence>
<dbReference type="NCBIfam" id="TIGR02492">
    <property type="entry name" value="flgK_ends"/>
    <property type="match status" value="1"/>
</dbReference>
<keyword evidence="7" id="KW-0175">Coiled coil</keyword>
<evidence type="ECO:0000259" key="9">
    <source>
        <dbReference type="Pfam" id="PF06429"/>
    </source>
</evidence>
<dbReference type="GO" id="GO:0044780">
    <property type="term" value="P:bacterial-type flagellum assembly"/>
    <property type="evidence" value="ECO:0007669"/>
    <property type="project" value="InterPro"/>
</dbReference>
<dbReference type="Pfam" id="PF22638">
    <property type="entry name" value="FlgK_D1"/>
    <property type="match status" value="1"/>
</dbReference>
<dbReference type="Pfam" id="PF00460">
    <property type="entry name" value="Flg_bb_rod"/>
    <property type="match status" value="1"/>
</dbReference>
<dbReference type="PANTHER" id="PTHR30033">
    <property type="entry name" value="FLAGELLAR HOOK-ASSOCIATED PROTEIN 1"/>
    <property type="match status" value="1"/>
</dbReference>
<feature type="domain" description="Flagellar basal body rod protein N-terminal" evidence="8">
    <location>
        <begin position="8"/>
        <end position="37"/>
    </location>
</feature>
<evidence type="ECO:0000256" key="6">
    <source>
        <dbReference type="ARBA" id="ARBA00023143"/>
    </source>
</evidence>
<evidence type="ECO:0000256" key="7">
    <source>
        <dbReference type="SAM" id="Coils"/>
    </source>
</evidence>
<dbReference type="InterPro" id="IPR053927">
    <property type="entry name" value="FlgK_helical"/>
</dbReference>
<keyword evidence="5" id="KW-0964">Secreted</keyword>
<keyword evidence="6" id="KW-0975">Bacterial flagellum</keyword>
<evidence type="ECO:0000313" key="11">
    <source>
        <dbReference type="EMBL" id="HFC98629.1"/>
    </source>
</evidence>
<gene>
    <name evidence="11" type="primary">flgK</name>
    <name evidence="11" type="ORF">ENJ40_09295</name>
</gene>
<dbReference type="Proteomes" id="UP000886043">
    <property type="component" value="Unassembled WGS sequence"/>
</dbReference>
<evidence type="ECO:0000256" key="4">
    <source>
        <dbReference type="ARBA" id="ARBA00016244"/>
    </source>
</evidence>
<dbReference type="InterPro" id="IPR002371">
    <property type="entry name" value="FlgK"/>
</dbReference>
<comment type="caution">
    <text evidence="11">The sequence shown here is derived from an EMBL/GenBank/DDBJ whole genome shotgun (WGS) entry which is preliminary data.</text>
</comment>
<dbReference type="GO" id="GO:0009424">
    <property type="term" value="C:bacterial-type flagellum hook"/>
    <property type="evidence" value="ECO:0007669"/>
    <property type="project" value="InterPro"/>
</dbReference>
<dbReference type="GO" id="GO:0005576">
    <property type="term" value="C:extracellular region"/>
    <property type="evidence" value="ECO:0007669"/>
    <property type="project" value="UniProtKB-SubCell"/>
</dbReference>
<dbReference type="GO" id="GO:0005198">
    <property type="term" value="F:structural molecule activity"/>
    <property type="evidence" value="ECO:0007669"/>
    <property type="project" value="InterPro"/>
</dbReference>
<comment type="subcellular location">
    <subcellularLocation>
        <location evidence="1">Bacterial flagellum</location>
    </subcellularLocation>
    <subcellularLocation>
        <location evidence="2">Secreted</location>
    </subcellularLocation>
</comment>
<dbReference type="InterPro" id="IPR018247">
    <property type="entry name" value="EF_Hand_1_Ca_BS"/>
</dbReference>
<dbReference type="PROSITE" id="PS00018">
    <property type="entry name" value="EF_HAND_1"/>
    <property type="match status" value="1"/>
</dbReference>
<dbReference type="PANTHER" id="PTHR30033:SF1">
    <property type="entry name" value="FLAGELLAR HOOK-ASSOCIATED PROTEIN 1"/>
    <property type="match status" value="1"/>
</dbReference>
<reference evidence="11" key="1">
    <citation type="journal article" date="2020" name="mSystems">
        <title>Genome- and Community-Level Interaction Insights into Carbon Utilization and Element Cycling Functions of Hydrothermarchaeota in Hydrothermal Sediment.</title>
        <authorList>
            <person name="Zhou Z."/>
            <person name="Liu Y."/>
            <person name="Xu W."/>
            <person name="Pan J."/>
            <person name="Luo Z.H."/>
            <person name="Li M."/>
        </authorList>
    </citation>
    <scope>NUCLEOTIDE SEQUENCE [LARGE SCALE GENOMIC DNA]</scope>
    <source>
        <strain evidence="11">HyVt-483</strain>
    </source>
</reference>
<evidence type="ECO:0000256" key="2">
    <source>
        <dbReference type="ARBA" id="ARBA00004613"/>
    </source>
</evidence>
<accession>A0A7C3CQR0</accession>
<keyword evidence="11" id="KW-0969">Cilium</keyword>
<keyword evidence="11" id="KW-0282">Flagellum</keyword>
<dbReference type="InterPro" id="IPR010930">
    <property type="entry name" value="Flg_bb/hook_C_dom"/>
</dbReference>